<dbReference type="Proteomes" id="UP000044806">
    <property type="component" value="Unassembled WGS sequence"/>
</dbReference>
<evidence type="ECO:0000313" key="2">
    <source>
        <dbReference type="Proteomes" id="UP000044806"/>
    </source>
</evidence>
<sequence>MINDIDTSCCENCIVRANPCLTQSTQLKINVTQNWSTIDHFSNWCYSICDMNAYHYSCLIVRIGNRQKSESRLRPVLKSHS</sequence>
<name>A0A655RHW8_VIBCL</name>
<gene>
    <name evidence="1" type="ORF">ERS013165_03006</name>
</gene>
<protein>
    <submittedName>
        <fullName evidence="1">Uncharacterized protein</fullName>
    </submittedName>
</protein>
<dbReference type="AlphaFoldDB" id="A0A655RHW8"/>
<organism evidence="1 2">
    <name type="scientific">Vibrio cholerae</name>
    <dbReference type="NCBI Taxonomy" id="666"/>
    <lineage>
        <taxon>Bacteria</taxon>
        <taxon>Pseudomonadati</taxon>
        <taxon>Pseudomonadota</taxon>
        <taxon>Gammaproteobacteria</taxon>
        <taxon>Vibrionales</taxon>
        <taxon>Vibrionaceae</taxon>
        <taxon>Vibrio</taxon>
    </lineage>
</organism>
<evidence type="ECO:0000313" key="1">
    <source>
        <dbReference type="EMBL" id="CSA99401.1"/>
    </source>
</evidence>
<reference evidence="1 2" key="1">
    <citation type="submission" date="2015-07" db="EMBL/GenBank/DDBJ databases">
        <authorList>
            <consortium name="Pathogen Informatics"/>
        </authorList>
    </citation>
    <scope>NUCLEOTIDE SEQUENCE [LARGE SCALE GENOMIC DNA]</scope>
    <source>
        <strain evidence="1 2">A51</strain>
    </source>
</reference>
<proteinExistence type="predicted"/>
<dbReference type="EMBL" id="CWOW01000018">
    <property type="protein sequence ID" value="CSA99401.1"/>
    <property type="molecule type" value="Genomic_DNA"/>
</dbReference>
<accession>A0A655RHW8</accession>